<feature type="domain" description="Secretion system C-terminal sorting" evidence="3">
    <location>
        <begin position="407"/>
        <end position="472"/>
    </location>
</feature>
<dbReference type="Pfam" id="PF18962">
    <property type="entry name" value="Por_Secre_tail"/>
    <property type="match status" value="1"/>
</dbReference>
<comment type="caution">
    <text evidence="4">The sequence shown here is derived from an EMBL/GenBank/DDBJ whole genome shotgun (WGS) entry which is preliminary data.</text>
</comment>
<dbReference type="EMBL" id="BAAAFG010000016">
    <property type="protein sequence ID" value="GAA0873563.1"/>
    <property type="molecule type" value="Genomic_DNA"/>
</dbReference>
<feature type="chain" id="PRO_5046099801" description="Secretion system C-terminal sorting domain-containing protein" evidence="2">
    <location>
        <begin position="21"/>
        <end position="473"/>
    </location>
</feature>
<feature type="signal peptide" evidence="2">
    <location>
        <begin position="1"/>
        <end position="20"/>
    </location>
</feature>
<dbReference type="NCBIfam" id="TIGR04183">
    <property type="entry name" value="Por_Secre_tail"/>
    <property type="match status" value="1"/>
</dbReference>
<evidence type="ECO:0000256" key="2">
    <source>
        <dbReference type="SAM" id="SignalP"/>
    </source>
</evidence>
<keyword evidence="5" id="KW-1185">Reference proteome</keyword>
<gene>
    <name evidence="4" type="ORF">GCM10009117_27100</name>
</gene>
<keyword evidence="1 2" id="KW-0732">Signal</keyword>
<dbReference type="SUPFAM" id="SSF63825">
    <property type="entry name" value="YWTD domain"/>
    <property type="match status" value="1"/>
</dbReference>
<evidence type="ECO:0000313" key="5">
    <source>
        <dbReference type="Proteomes" id="UP001500507"/>
    </source>
</evidence>
<dbReference type="InterPro" id="IPR015915">
    <property type="entry name" value="Kelch-typ_b-propeller"/>
</dbReference>
<protein>
    <recommendedName>
        <fullName evidence="3">Secretion system C-terminal sorting domain-containing protein</fullName>
    </recommendedName>
</protein>
<evidence type="ECO:0000259" key="3">
    <source>
        <dbReference type="Pfam" id="PF18962"/>
    </source>
</evidence>
<accession>A0ABN1MK48</accession>
<dbReference type="Proteomes" id="UP001500507">
    <property type="component" value="Unassembled WGS sequence"/>
</dbReference>
<organism evidence="4 5">
    <name type="scientific">Gangjinia marincola</name>
    <dbReference type="NCBI Taxonomy" id="578463"/>
    <lineage>
        <taxon>Bacteria</taxon>
        <taxon>Pseudomonadati</taxon>
        <taxon>Bacteroidota</taxon>
        <taxon>Flavobacteriia</taxon>
        <taxon>Flavobacteriales</taxon>
        <taxon>Flavobacteriaceae</taxon>
        <taxon>Gangjinia</taxon>
    </lineage>
</organism>
<evidence type="ECO:0000313" key="4">
    <source>
        <dbReference type="EMBL" id="GAA0873563.1"/>
    </source>
</evidence>
<proteinExistence type="predicted"/>
<evidence type="ECO:0000256" key="1">
    <source>
        <dbReference type="ARBA" id="ARBA00022729"/>
    </source>
</evidence>
<dbReference type="InterPro" id="IPR026444">
    <property type="entry name" value="Secre_tail"/>
</dbReference>
<reference evidence="4 5" key="1">
    <citation type="journal article" date="2019" name="Int. J. Syst. Evol. Microbiol.">
        <title>The Global Catalogue of Microorganisms (GCM) 10K type strain sequencing project: providing services to taxonomists for standard genome sequencing and annotation.</title>
        <authorList>
            <consortium name="The Broad Institute Genomics Platform"/>
            <consortium name="The Broad Institute Genome Sequencing Center for Infectious Disease"/>
            <person name="Wu L."/>
            <person name="Ma J."/>
        </authorList>
    </citation>
    <scope>NUCLEOTIDE SEQUENCE [LARGE SCALE GENOMIC DNA]</scope>
    <source>
        <strain evidence="4 5">JCM 16082</strain>
    </source>
</reference>
<name>A0ABN1MK48_9FLAO</name>
<dbReference type="Gene3D" id="2.120.10.80">
    <property type="entry name" value="Kelch-type beta propeller"/>
    <property type="match status" value="1"/>
</dbReference>
<sequence length="473" mass="51861">MMKINYTILVLFLATLLSNAQSILVENIADDTDDIENSSPAVFNVYNGTLFFRARTPDLGFELYKYDDTQTVQLIEDIRPGDDSSTPGNFIDFNGNLYFTAYNVDRGGQDFYFTDGTNVTAAPMYAAGFAGPQNPKLLDGVIYVIGRNETGDNNRLLAFDGTTGTEAQDNQAGEETIFGGNIISYNDKLLLYMNYSEDDATVGNELYEYDPTVGIFTLVKDIEIGTGDSGISNFTLLDGAVYFEAEGGLYITDGTEAGTTDVEAATNANIDGVNNLFVWDGNLYFEGDDGTGDELWKYDPFLDEVSKISDISGDNENHDPSDFAAFDGFLYYAAEDGNDGERHIWRTDGTTTSLVDDSVTDVNDLTLYDGVIYFRADDQGGNGIELYSLDPNNLSINEVSLSTVSTYPNPVNNRLNFSEDMTGGTYTITDLTGKSVGRGTLLGKELDISLSTGVYMLQVENKTQRFTQKLIVK</sequence>